<keyword evidence="3" id="KW-1185">Reference proteome</keyword>
<gene>
    <name evidence="2" type="ordered locus">PCC7424_2332</name>
</gene>
<name>B7KHQ8_GLOC7</name>
<dbReference type="HOGENOM" id="CLU_1882293_0_0_3"/>
<protein>
    <submittedName>
        <fullName evidence="2">Uncharacterized protein</fullName>
    </submittedName>
</protein>
<evidence type="ECO:0000256" key="1">
    <source>
        <dbReference type="SAM" id="MobiDB-lite"/>
    </source>
</evidence>
<accession>B7KHQ8</accession>
<sequence length="128" mass="14740">MATQQKPGRPNDKKSDQWEKDLHSNTRPGNNIEATSEETGRFDTTAYDIKELHDKLENFKSNELRQIPVLKPGTRLQQGATYINLNDPARREFTAMGDMSADANNFFVPKAEVDYMLWNRLIGEEKPR</sequence>
<dbReference type="AlphaFoldDB" id="B7KHQ8"/>
<evidence type="ECO:0000313" key="2">
    <source>
        <dbReference type="EMBL" id="ACK70753.1"/>
    </source>
</evidence>
<evidence type="ECO:0000313" key="3">
    <source>
        <dbReference type="Proteomes" id="UP000002384"/>
    </source>
</evidence>
<proteinExistence type="predicted"/>
<dbReference type="KEGG" id="cyc:PCC7424_2332"/>
<feature type="compositionally biased region" description="Basic and acidic residues" evidence="1">
    <location>
        <begin position="9"/>
        <end position="24"/>
    </location>
</feature>
<dbReference type="EMBL" id="CP001291">
    <property type="protein sequence ID" value="ACK70753.1"/>
    <property type="molecule type" value="Genomic_DNA"/>
</dbReference>
<organism evidence="2 3">
    <name type="scientific">Gloeothece citriformis (strain PCC 7424)</name>
    <name type="common">Cyanothece sp. (strain PCC 7424)</name>
    <dbReference type="NCBI Taxonomy" id="65393"/>
    <lineage>
        <taxon>Bacteria</taxon>
        <taxon>Bacillati</taxon>
        <taxon>Cyanobacteriota</taxon>
        <taxon>Cyanophyceae</taxon>
        <taxon>Oscillatoriophycideae</taxon>
        <taxon>Chroococcales</taxon>
        <taxon>Aphanothecaceae</taxon>
        <taxon>Gloeothece</taxon>
        <taxon>Gloeothece citriformis</taxon>
    </lineage>
</organism>
<dbReference type="Proteomes" id="UP000002384">
    <property type="component" value="Chromosome"/>
</dbReference>
<feature type="region of interest" description="Disordered" evidence="1">
    <location>
        <begin position="1"/>
        <end position="39"/>
    </location>
</feature>
<reference evidence="3" key="1">
    <citation type="journal article" date="2011" name="MBio">
        <title>Novel metabolic attributes of the genus Cyanothece, comprising a group of unicellular nitrogen-fixing Cyanobacteria.</title>
        <authorList>
            <person name="Bandyopadhyay A."/>
            <person name="Elvitigala T."/>
            <person name="Welsh E."/>
            <person name="Stockel J."/>
            <person name="Liberton M."/>
            <person name="Min H."/>
            <person name="Sherman L.A."/>
            <person name="Pakrasi H.B."/>
        </authorList>
    </citation>
    <scope>NUCLEOTIDE SEQUENCE [LARGE SCALE GENOMIC DNA]</scope>
    <source>
        <strain evidence="3">PCC 7424</strain>
    </source>
</reference>
<feature type="compositionally biased region" description="Polar residues" evidence="1">
    <location>
        <begin position="25"/>
        <end position="34"/>
    </location>
</feature>
<dbReference type="RefSeq" id="WP_015954357.1">
    <property type="nucleotide sequence ID" value="NC_011729.1"/>
</dbReference>
<dbReference type="eggNOG" id="ENOG50334HV">
    <property type="taxonomic scope" value="Bacteria"/>
</dbReference>
<dbReference type="OrthoDB" id="5509072at2"/>